<evidence type="ECO:0000256" key="1">
    <source>
        <dbReference type="ARBA" id="ARBA00022722"/>
    </source>
</evidence>
<sequence length="348" mass="38605">MIKKILSLCLAVGLSLGLMVAPAFALDLSPGDRIILRATNPQGVPLHETSSPSLVDRAATGTVAEVIDTVANSTWVKLRLPNGEERWVVERYIESAIAPDPEAAVPPEDNPGSSPEETLLPNLRGEALRRQLAEDFDVENSLGYRRARDYMFSQLDNNNGVVRGIYSGFEQPIRPNSRTPRSDAFQNGRGLNAEHSWPQSRGATGVAKSDLHHLFPSQVSVNSRRGSLPFAEIDDTQTRWWLIAADETNAIPTTNIDAYSEATQGAFEPREQVKGDIARAQFYFYTIYRNQADTGFFQQQRNVLCSWNAIDPVSTQEQQRSTAIASQQGNENPFVLDPSLANRLYCER</sequence>
<reference evidence="5 6" key="1">
    <citation type="journal article" date="2021" name="Mar. Drugs">
        <title>Genome Reduction and Secondary Metabolism of the Marine Sponge-Associated Cyanobacterium Leptothoe.</title>
        <authorList>
            <person name="Konstantinou D."/>
            <person name="Popin R.V."/>
            <person name="Fewer D.P."/>
            <person name="Sivonen K."/>
            <person name="Gkelis S."/>
        </authorList>
    </citation>
    <scope>NUCLEOTIDE SEQUENCE [LARGE SCALE GENOMIC DNA]</scope>
    <source>
        <strain evidence="5 6">TAU-MAC 1615</strain>
    </source>
</reference>
<evidence type="ECO:0000256" key="2">
    <source>
        <dbReference type="ARBA" id="ARBA00022801"/>
    </source>
</evidence>
<keyword evidence="2" id="KW-0378">Hydrolase</keyword>
<evidence type="ECO:0000313" key="5">
    <source>
        <dbReference type="EMBL" id="MBT9312767.1"/>
    </source>
</evidence>
<dbReference type="SUPFAM" id="SSF54060">
    <property type="entry name" value="His-Me finger endonucleases"/>
    <property type="match status" value="1"/>
</dbReference>
<keyword evidence="5" id="KW-0255">Endonuclease</keyword>
<keyword evidence="1" id="KW-0540">Nuclease</keyword>
<dbReference type="GO" id="GO:0004519">
    <property type="term" value="F:endonuclease activity"/>
    <property type="evidence" value="ECO:0007669"/>
    <property type="project" value="UniProtKB-KW"/>
</dbReference>
<dbReference type="PANTHER" id="PTHR33607:SF2">
    <property type="entry name" value="ENDONUCLEASE-1"/>
    <property type="match status" value="1"/>
</dbReference>
<dbReference type="InterPro" id="IPR007346">
    <property type="entry name" value="Endonuclease-I"/>
</dbReference>
<evidence type="ECO:0000256" key="3">
    <source>
        <dbReference type="SAM" id="MobiDB-lite"/>
    </source>
</evidence>
<name>A0ABS5Y4L4_9CYAN</name>
<evidence type="ECO:0000256" key="4">
    <source>
        <dbReference type="SAM" id="SignalP"/>
    </source>
</evidence>
<feature type="region of interest" description="Disordered" evidence="3">
    <location>
        <begin position="172"/>
        <end position="203"/>
    </location>
</feature>
<proteinExistence type="predicted"/>
<comment type="caution">
    <text evidence="5">The sequence shown here is derived from an EMBL/GenBank/DDBJ whole genome shotgun (WGS) entry which is preliminary data.</text>
</comment>
<evidence type="ECO:0000313" key="6">
    <source>
        <dbReference type="Proteomes" id="UP001196661"/>
    </source>
</evidence>
<feature type="chain" id="PRO_5045403476" evidence="4">
    <location>
        <begin position="26"/>
        <end position="348"/>
    </location>
</feature>
<gene>
    <name evidence="5" type="ORF">IXB28_11160</name>
</gene>
<organism evidence="5 6">
    <name type="scientific">Leptothoe kymatousa TAU-MAC 1615</name>
    <dbReference type="NCBI Taxonomy" id="2364775"/>
    <lineage>
        <taxon>Bacteria</taxon>
        <taxon>Bacillati</taxon>
        <taxon>Cyanobacteriota</taxon>
        <taxon>Cyanophyceae</taxon>
        <taxon>Nodosilineales</taxon>
        <taxon>Cymatolegaceae</taxon>
        <taxon>Leptothoe</taxon>
        <taxon>Leptothoe kymatousa</taxon>
    </lineage>
</organism>
<keyword evidence="4" id="KW-0732">Signal</keyword>
<protein>
    <submittedName>
        <fullName evidence="5">Endonuclease</fullName>
    </submittedName>
</protein>
<accession>A0ABS5Y4L4</accession>
<feature type="signal peptide" evidence="4">
    <location>
        <begin position="1"/>
        <end position="25"/>
    </location>
</feature>
<dbReference type="Proteomes" id="UP001196661">
    <property type="component" value="Unassembled WGS sequence"/>
</dbReference>
<dbReference type="InterPro" id="IPR044925">
    <property type="entry name" value="His-Me_finger_sf"/>
</dbReference>
<dbReference type="Pfam" id="PF04231">
    <property type="entry name" value="Endonuclease_1"/>
    <property type="match status" value="1"/>
</dbReference>
<feature type="region of interest" description="Disordered" evidence="3">
    <location>
        <begin position="99"/>
        <end position="119"/>
    </location>
</feature>
<dbReference type="EMBL" id="JADOER010000009">
    <property type="protein sequence ID" value="MBT9312767.1"/>
    <property type="molecule type" value="Genomic_DNA"/>
</dbReference>
<dbReference type="PANTHER" id="PTHR33607">
    <property type="entry name" value="ENDONUCLEASE-1"/>
    <property type="match status" value="1"/>
</dbReference>
<keyword evidence="6" id="KW-1185">Reference proteome</keyword>